<dbReference type="RefSeq" id="XP_007332966.1">
    <property type="nucleotide sequence ID" value="XM_007332904.1"/>
</dbReference>
<name>K5WMI7_AGABU</name>
<dbReference type="GeneID" id="18827422"/>
<sequence>MYWPSLGDLDNFHFDFADLPCLQHVKLVGTSFKLTLPTTITVLQLSHVNLTGRLGLLAELPNLIKLETTQVVAGSFAFEVTNTAMEQIVLHRLEPLTWRDMRVIGNHEFLRFVHFVHLTTLVWDERTYLDEFLSEKRQVLRLAFFSSLPSTLSSLTIRDIEIDSPNLVDLLGSIPQLAKLHFIRSPRPVVIGAVEAIGRPPANRGASSSSSTILSNLSVLSVSDIRSGVDALVFVGMLEALHATGPRPKRFHLTTHSDVEWHADALHRVQDLLTSGLNARVTFDSGGSTSSVP</sequence>
<gene>
    <name evidence="1" type="ORF">AGABI1DRAFT_131352</name>
</gene>
<organism evidence="1 2">
    <name type="scientific">Agaricus bisporus var. burnettii (strain JB137-S8 / ATCC MYA-4627 / FGSC 10392)</name>
    <name type="common">White button mushroom</name>
    <dbReference type="NCBI Taxonomy" id="597362"/>
    <lineage>
        <taxon>Eukaryota</taxon>
        <taxon>Fungi</taxon>
        <taxon>Dikarya</taxon>
        <taxon>Basidiomycota</taxon>
        <taxon>Agaricomycotina</taxon>
        <taxon>Agaricomycetes</taxon>
        <taxon>Agaricomycetidae</taxon>
        <taxon>Agaricales</taxon>
        <taxon>Agaricineae</taxon>
        <taxon>Agaricaceae</taxon>
        <taxon>Agaricus</taxon>
    </lineage>
</organism>
<keyword evidence="2" id="KW-1185">Reference proteome</keyword>
<dbReference type="Proteomes" id="UP000008493">
    <property type="component" value="Unassembled WGS sequence"/>
</dbReference>
<dbReference type="HOGENOM" id="CLU_949846_0_0_1"/>
<dbReference type="SUPFAM" id="SSF52047">
    <property type="entry name" value="RNI-like"/>
    <property type="match status" value="1"/>
</dbReference>
<dbReference type="eggNOG" id="ENOG502RBQG">
    <property type="taxonomic scope" value="Eukaryota"/>
</dbReference>
<evidence type="ECO:0000313" key="2">
    <source>
        <dbReference type="Proteomes" id="UP000008493"/>
    </source>
</evidence>
<dbReference type="AlphaFoldDB" id="K5WMI7"/>
<evidence type="ECO:0008006" key="3">
    <source>
        <dbReference type="Google" id="ProtNLM"/>
    </source>
</evidence>
<evidence type="ECO:0000313" key="1">
    <source>
        <dbReference type="EMBL" id="EKM76531.1"/>
    </source>
</evidence>
<dbReference type="KEGG" id="abp:AGABI1DRAFT131352"/>
<reference evidence="2" key="1">
    <citation type="journal article" date="2012" name="Proc. Natl. Acad. Sci. U.S.A.">
        <title>Genome sequence of the button mushroom Agaricus bisporus reveals mechanisms governing adaptation to a humic-rich ecological niche.</title>
        <authorList>
            <person name="Morin E."/>
            <person name="Kohler A."/>
            <person name="Baker A.R."/>
            <person name="Foulongne-Oriol M."/>
            <person name="Lombard V."/>
            <person name="Nagy L.G."/>
            <person name="Ohm R.A."/>
            <person name="Patyshakuliyeva A."/>
            <person name="Brun A."/>
            <person name="Aerts A.L."/>
            <person name="Bailey A.M."/>
            <person name="Billette C."/>
            <person name="Coutinho P.M."/>
            <person name="Deakin G."/>
            <person name="Doddapaneni H."/>
            <person name="Floudas D."/>
            <person name="Grimwood J."/>
            <person name="Hilden K."/>
            <person name="Kuees U."/>
            <person name="LaButti K.M."/>
            <person name="Lapidus A."/>
            <person name="Lindquist E.A."/>
            <person name="Lucas S.M."/>
            <person name="Murat C."/>
            <person name="Riley R.W."/>
            <person name="Salamov A.A."/>
            <person name="Schmutz J."/>
            <person name="Subramanian V."/>
            <person name="Woesten H.A.B."/>
            <person name="Xu J."/>
            <person name="Eastwood D.C."/>
            <person name="Foster G.D."/>
            <person name="Sonnenberg A.S."/>
            <person name="Cullen D."/>
            <person name="de Vries R.P."/>
            <person name="Lundell T."/>
            <person name="Hibbett D.S."/>
            <person name="Henrissat B."/>
            <person name="Burton K.S."/>
            <person name="Kerrigan R.W."/>
            <person name="Challen M.P."/>
            <person name="Grigoriev I.V."/>
            <person name="Martin F."/>
        </authorList>
    </citation>
    <scope>NUCLEOTIDE SEQUENCE [LARGE SCALE GENOMIC DNA]</scope>
    <source>
        <strain evidence="2">JB137-S8 / ATCC MYA-4627 / FGSC 10392</strain>
    </source>
</reference>
<proteinExistence type="predicted"/>
<dbReference type="InParanoid" id="K5WMI7"/>
<protein>
    <recommendedName>
        <fullName evidence="3">F-box domain-containing protein</fullName>
    </recommendedName>
</protein>
<dbReference type="EMBL" id="JH971402">
    <property type="protein sequence ID" value="EKM76531.1"/>
    <property type="molecule type" value="Genomic_DNA"/>
</dbReference>
<accession>K5WMI7</accession>